<evidence type="ECO:0008006" key="3">
    <source>
        <dbReference type="Google" id="ProtNLM"/>
    </source>
</evidence>
<dbReference type="AlphaFoldDB" id="A0A3E2VSQ3"/>
<accession>A0A3E2VSQ3</accession>
<evidence type="ECO:0000313" key="1">
    <source>
        <dbReference type="EMBL" id="RGC13890.1"/>
    </source>
</evidence>
<dbReference type="PROSITE" id="PS51257">
    <property type="entry name" value="PROKAR_LIPOPROTEIN"/>
    <property type="match status" value="1"/>
</dbReference>
<organism evidence="1 2">
    <name type="scientific">Clostridium innocuum</name>
    <dbReference type="NCBI Taxonomy" id="1522"/>
    <lineage>
        <taxon>Bacteria</taxon>
        <taxon>Bacillati</taxon>
        <taxon>Bacillota</taxon>
        <taxon>Clostridia</taxon>
        <taxon>Eubacteriales</taxon>
        <taxon>Clostridiaceae</taxon>
        <taxon>Clostridium</taxon>
    </lineage>
</organism>
<gene>
    <name evidence="1" type="ORF">DXA38_15455</name>
</gene>
<dbReference type="RefSeq" id="WP_117443948.1">
    <property type="nucleotide sequence ID" value="NZ_JAJFEN010000006.1"/>
</dbReference>
<comment type="caution">
    <text evidence="1">The sequence shown here is derived from an EMBL/GenBank/DDBJ whole genome shotgun (WGS) entry which is preliminary data.</text>
</comment>
<dbReference type="Proteomes" id="UP000260025">
    <property type="component" value="Unassembled WGS sequence"/>
</dbReference>
<proteinExistence type="predicted"/>
<dbReference type="EMBL" id="QVEV01000026">
    <property type="protein sequence ID" value="RGC13890.1"/>
    <property type="molecule type" value="Genomic_DNA"/>
</dbReference>
<dbReference type="OrthoDB" id="9779098at2"/>
<protein>
    <recommendedName>
        <fullName evidence="3">Lipoprotein</fullName>
    </recommendedName>
</protein>
<sequence>MKTRLYMAMLLCISILGGCKNTRAEIVQGNIAKAECTKQLIMVHGQLYYNTKKTNNDRLRCGMTDGEIDSMVERTEIPKKDNQSNFGTGINYQIGDQEVELSMGEDWVIFKPWR</sequence>
<evidence type="ECO:0000313" key="2">
    <source>
        <dbReference type="Proteomes" id="UP000260025"/>
    </source>
</evidence>
<reference evidence="1 2" key="1">
    <citation type="submission" date="2018-08" db="EMBL/GenBank/DDBJ databases">
        <title>A genome reference for cultivated species of the human gut microbiota.</title>
        <authorList>
            <person name="Zou Y."/>
            <person name="Xue W."/>
            <person name="Luo G."/>
        </authorList>
    </citation>
    <scope>NUCLEOTIDE SEQUENCE [LARGE SCALE GENOMIC DNA]</scope>
    <source>
        <strain evidence="1 2">OF01-2LB</strain>
    </source>
</reference>
<name>A0A3E2VSQ3_CLOIN</name>